<sequence>MLSFCPIRFAIVDKSSMAVTSSDRVNILDLNTGKILKVFTIDIKARSISLHNEHFIIENLGKGYMVTNIHGNTDTANHIPIEFSKTFYHYPVLIKGKLYYSEIENNEVVCCDLEGNQLRKFNHEQLVSQFGITSNNSNIIFVCGFKSNNIFVISAERKRFKEIVAPN</sequence>
<keyword evidence="2" id="KW-1185">Reference proteome</keyword>
<reference evidence="1" key="1">
    <citation type="submission" date="2021-03" db="EMBL/GenBank/DDBJ databases">
        <authorList>
            <person name="Bekaert M."/>
        </authorList>
    </citation>
    <scope>NUCLEOTIDE SEQUENCE</scope>
</reference>
<dbReference type="AlphaFoldDB" id="A0A8S3TCR4"/>
<dbReference type="OrthoDB" id="10337178at2759"/>
<comment type="caution">
    <text evidence="1">The sequence shown here is derived from an EMBL/GenBank/DDBJ whole genome shotgun (WGS) entry which is preliminary data.</text>
</comment>
<proteinExistence type="predicted"/>
<gene>
    <name evidence="1" type="ORF">MEDL_42087</name>
</gene>
<dbReference type="Gene3D" id="2.120.10.30">
    <property type="entry name" value="TolB, C-terminal domain"/>
    <property type="match status" value="1"/>
</dbReference>
<organism evidence="1 2">
    <name type="scientific">Mytilus edulis</name>
    <name type="common">Blue mussel</name>
    <dbReference type="NCBI Taxonomy" id="6550"/>
    <lineage>
        <taxon>Eukaryota</taxon>
        <taxon>Metazoa</taxon>
        <taxon>Spiralia</taxon>
        <taxon>Lophotrochozoa</taxon>
        <taxon>Mollusca</taxon>
        <taxon>Bivalvia</taxon>
        <taxon>Autobranchia</taxon>
        <taxon>Pteriomorphia</taxon>
        <taxon>Mytilida</taxon>
        <taxon>Mytiloidea</taxon>
        <taxon>Mytilidae</taxon>
        <taxon>Mytilinae</taxon>
        <taxon>Mytilus</taxon>
    </lineage>
</organism>
<evidence type="ECO:0000313" key="1">
    <source>
        <dbReference type="EMBL" id="CAG2229221.1"/>
    </source>
</evidence>
<dbReference type="EMBL" id="CAJPWZ010002017">
    <property type="protein sequence ID" value="CAG2229221.1"/>
    <property type="molecule type" value="Genomic_DNA"/>
</dbReference>
<protein>
    <submittedName>
        <fullName evidence="1">Uncharacterized protein</fullName>
    </submittedName>
</protein>
<evidence type="ECO:0000313" key="2">
    <source>
        <dbReference type="Proteomes" id="UP000683360"/>
    </source>
</evidence>
<name>A0A8S3TCR4_MYTED</name>
<dbReference type="Proteomes" id="UP000683360">
    <property type="component" value="Unassembled WGS sequence"/>
</dbReference>
<accession>A0A8S3TCR4</accession>
<dbReference type="InterPro" id="IPR011042">
    <property type="entry name" value="6-blade_b-propeller_TolB-like"/>
</dbReference>
<dbReference type="SUPFAM" id="SSF63825">
    <property type="entry name" value="YWTD domain"/>
    <property type="match status" value="1"/>
</dbReference>